<evidence type="ECO:0000313" key="2">
    <source>
        <dbReference type="Proteomes" id="UP001058650"/>
    </source>
</evidence>
<name>A0ABY5U3G7_LACSH</name>
<evidence type="ECO:0000313" key="1">
    <source>
        <dbReference type="EMBL" id="UWE04186.1"/>
    </source>
</evidence>
<protein>
    <submittedName>
        <fullName evidence="1">Uncharacterized protein</fullName>
    </submittedName>
</protein>
<sequence>MRPVTVTRIIREEALALPPSRALDEYVGYLIMGYEESELRRVFLDEKKTTFKMTRWVKNGEPVYIPHFSTDVKDAFLLVETMRKEGWVFHLSSLADGYKATLQRSGTWGLNGLNVTHPIPNALPYQKPSPRFASWPNQTSPTGISGARKEGTILNNQIRNQIQTIACKAILSLNHQELEEVQVLMQVG</sequence>
<proteinExistence type="predicted"/>
<keyword evidence="2" id="KW-1185">Reference proteome</keyword>
<dbReference type="Proteomes" id="UP001058650">
    <property type="component" value="Chromosome"/>
</dbReference>
<accession>A0ABY5U3G7</accession>
<dbReference type="RefSeq" id="WP_259436260.1">
    <property type="nucleotide sequence ID" value="NZ_CP103866.1"/>
</dbReference>
<dbReference type="EMBL" id="CP103866">
    <property type="protein sequence ID" value="UWE04186.1"/>
    <property type="molecule type" value="Genomic_DNA"/>
</dbReference>
<gene>
    <name evidence="1" type="ORF">NYR52_03210</name>
</gene>
<dbReference type="InterPro" id="IPR028985">
    <property type="entry name" value="Bacillus_phage_prot-like"/>
</dbReference>
<organism evidence="1 2">
    <name type="scientific">Laceyella sacchari</name>
    <name type="common">Thermoactinomyces thalpophilus</name>
    <dbReference type="NCBI Taxonomy" id="37482"/>
    <lineage>
        <taxon>Bacteria</taxon>
        <taxon>Bacillati</taxon>
        <taxon>Bacillota</taxon>
        <taxon>Bacilli</taxon>
        <taxon>Bacillales</taxon>
        <taxon>Thermoactinomycetaceae</taxon>
        <taxon>Laceyella</taxon>
    </lineage>
</organism>
<reference evidence="1" key="1">
    <citation type="submission" date="2022-08" db="EMBL/GenBank/DDBJ databases">
        <title>The complete genome sequence of the thermophilic bacterium Laceyella sacchari FBKL4.010 reveals the basis for tetramethylpyrazine biosynthesis in Moutai-flavor Daqu.</title>
        <authorList>
            <person name="Li D."/>
            <person name="Huang W."/>
            <person name="Wang C."/>
            <person name="Qiu S."/>
        </authorList>
    </citation>
    <scope>NUCLEOTIDE SEQUENCE</scope>
    <source>
        <strain evidence="1">FBKL4.014</strain>
    </source>
</reference>
<dbReference type="Gene3D" id="3.30.2120.10">
    <property type="entry name" value="Bacillus phage protein-like"/>
    <property type="match status" value="1"/>
</dbReference>